<comment type="caution">
    <text evidence="1">The sequence shown here is derived from an EMBL/GenBank/DDBJ whole genome shotgun (WGS) entry which is preliminary data.</text>
</comment>
<protein>
    <recommendedName>
        <fullName evidence="3">Type III secretion system protein SsaQ</fullName>
    </recommendedName>
</protein>
<name>A0ABS2ZYY7_9VIBR</name>
<reference evidence="1 2" key="1">
    <citation type="submission" date="2021-02" db="EMBL/GenBank/DDBJ databases">
        <title>Draft Genome Sequences of 5 Vibrio neptunius Strains Isolated From of Bivalve Hatcheries.</title>
        <authorList>
            <person name="Galvis F."/>
            <person name="Barja J.L."/>
            <person name="Lemos M.L."/>
            <person name="Balado M."/>
        </authorList>
    </citation>
    <scope>NUCLEOTIDE SEQUENCE [LARGE SCALE GENOMIC DNA]</scope>
    <source>
        <strain evidence="1 2">PP-145.98</strain>
    </source>
</reference>
<dbReference type="EMBL" id="JAFHLB010000002">
    <property type="protein sequence ID" value="MBN3576642.1"/>
    <property type="molecule type" value="Genomic_DNA"/>
</dbReference>
<dbReference type="Proteomes" id="UP000779070">
    <property type="component" value="Unassembled WGS sequence"/>
</dbReference>
<keyword evidence="2" id="KW-1185">Reference proteome</keyword>
<evidence type="ECO:0000313" key="1">
    <source>
        <dbReference type="EMBL" id="MBN3576642.1"/>
    </source>
</evidence>
<evidence type="ECO:0008006" key="3">
    <source>
        <dbReference type="Google" id="ProtNLM"/>
    </source>
</evidence>
<gene>
    <name evidence="1" type="ORF">JYA62_03025</name>
</gene>
<dbReference type="RefSeq" id="WP_206368848.1">
    <property type="nucleotide sequence ID" value="NZ_CAWPTM010000101.1"/>
</dbReference>
<sequence>MTDLIEMNKVIGAGLENQYCRMSLQKVGGEGLFWSYRSDSKSGIWCSHSDWNHGVTEITAIESLSMIADDLLPTLVAAMFSAVSIPFIKDIKTQSAECCLLDGIYPVVQCQGYEFVLVGFNATWLKRLTTNWTRFSGQSIKVDLPLVAGYTTDIESITQGNGVWLREGQNPDEGKAILWWDKPLAIVQFEGGESWSVEHVFAPYSFSEAVSYIQIASLEVNLPDLLQLMEGQTIEAPLTCETASKLVFNNQSIAAGELLVSQDGVLFYTNDTITRAA</sequence>
<proteinExistence type="predicted"/>
<evidence type="ECO:0000313" key="2">
    <source>
        <dbReference type="Proteomes" id="UP000779070"/>
    </source>
</evidence>
<organism evidence="1 2">
    <name type="scientific">Vibrio neptunius</name>
    <dbReference type="NCBI Taxonomy" id="170651"/>
    <lineage>
        <taxon>Bacteria</taxon>
        <taxon>Pseudomonadati</taxon>
        <taxon>Pseudomonadota</taxon>
        <taxon>Gammaproteobacteria</taxon>
        <taxon>Vibrionales</taxon>
        <taxon>Vibrionaceae</taxon>
        <taxon>Vibrio</taxon>
    </lineage>
</organism>
<accession>A0ABS2ZYY7</accession>